<keyword evidence="3" id="KW-1185">Reference proteome</keyword>
<dbReference type="InterPro" id="IPR052512">
    <property type="entry name" value="4CMD/NDH-1_regulator"/>
</dbReference>
<sequence>MAKGELYEKGREVRRQLLGEAFVERMNAAVYDDPLMEGFAEYTAEAVFGMLWTRPGLDMKTRALICVVSDTATGAWPELALHLRMARRQGWTEQELAEALLHLSGYIGVPPVREALIVAKKVFAEMRAEEKG</sequence>
<dbReference type="Pfam" id="PF02627">
    <property type="entry name" value="CMD"/>
    <property type="match status" value="1"/>
</dbReference>
<dbReference type="InterPro" id="IPR029032">
    <property type="entry name" value="AhpD-like"/>
</dbReference>
<evidence type="ECO:0000313" key="2">
    <source>
        <dbReference type="EMBL" id="MBW8268480.1"/>
    </source>
</evidence>
<name>A0ABS7F137_9PROT</name>
<dbReference type="InterPro" id="IPR003779">
    <property type="entry name" value="CMD-like"/>
</dbReference>
<evidence type="ECO:0000313" key="3">
    <source>
        <dbReference type="Proteomes" id="UP001519924"/>
    </source>
</evidence>
<dbReference type="PANTHER" id="PTHR33570:SF2">
    <property type="entry name" value="CARBOXYMUCONOLACTONE DECARBOXYLASE-LIKE DOMAIN-CONTAINING PROTEIN"/>
    <property type="match status" value="1"/>
</dbReference>
<evidence type="ECO:0000259" key="1">
    <source>
        <dbReference type="Pfam" id="PF02627"/>
    </source>
</evidence>
<dbReference type="SUPFAM" id="SSF69118">
    <property type="entry name" value="AhpD-like"/>
    <property type="match status" value="1"/>
</dbReference>
<reference evidence="2 3" key="1">
    <citation type="submission" date="2021-08" db="EMBL/GenBank/DDBJ databases">
        <title>Caldovatus sediminis gen. nov., sp. nov., a moderately thermophilic bacterium isolated from a hot spring.</title>
        <authorList>
            <person name="Hu C.-J."/>
            <person name="Li W.-J."/>
            <person name="Xian W.-D."/>
        </authorList>
    </citation>
    <scope>NUCLEOTIDE SEQUENCE [LARGE SCALE GENOMIC DNA]</scope>
    <source>
        <strain evidence="2 3">SYSU G05006</strain>
    </source>
</reference>
<protein>
    <submittedName>
        <fullName evidence="2">Carboxymuconolactone decarboxylase family protein</fullName>
    </submittedName>
</protein>
<dbReference type="Proteomes" id="UP001519924">
    <property type="component" value="Unassembled WGS sequence"/>
</dbReference>
<proteinExistence type="predicted"/>
<organism evidence="2 3">
    <name type="scientific">Caldovatus aquaticus</name>
    <dbReference type="NCBI Taxonomy" id="2865671"/>
    <lineage>
        <taxon>Bacteria</taxon>
        <taxon>Pseudomonadati</taxon>
        <taxon>Pseudomonadota</taxon>
        <taxon>Alphaproteobacteria</taxon>
        <taxon>Acetobacterales</taxon>
        <taxon>Roseomonadaceae</taxon>
        <taxon>Caldovatus</taxon>
    </lineage>
</organism>
<dbReference type="PANTHER" id="PTHR33570">
    <property type="entry name" value="4-CARBOXYMUCONOLACTONE DECARBOXYLASE FAMILY PROTEIN"/>
    <property type="match status" value="1"/>
</dbReference>
<feature type="domain" description="Carboxymuconolactone decarboxylase-like" evidence="1">
    <location>
        <begin position="39"/>
        <end position="120"/>
    </location>
</feature>
<accession>A0ABS7F137</accession>
<gene>
    <name evidence="2" type="ORF">K1J50_03165</name>
</gene>
<dbReference type="RefSeq" id="WP_220115987.1">
    <property type="nucleotide sequence ID" value="NZ_JAHZUY010000004.1"/>
</dbReference>
<dbReference type="EMBL" id="JAHZUY010000004">
    <property type="protein sequence ID" value="MBW8268480.1"/>
    <property type="molecule type" value="Genomic_DNA"/>
</dbReference>
<dbReference type="Gene3D" id="1.20.1290.10">
    <property type="entry name" value="AhpD-like"/>
    <property type="match status" value="1"/>
</dbReference>
<comment type="caution">
    <text evidence="2">The sequence shown here is derived from an EMBL/GenBank/DDBJ whole genome shotgun (WGS) entry which is preliminary data.</text>
</comment>